<dbReference type="InterPro" id="IPR025875">
    <property type="entry name" value="Leu-rich_rpt_4"/>
</dbReference>
<sequence>MYFTEVIQLNVEQNRSFNILIDGQDYQLSIAPQYQIYDELVRTTSPAMGMMNISIAPSKNSTLPPVISAAEIYTVSDTLKGGTNGGDDIFLVMDWKALQVIDLHNNHLTGTIPDFLGKLPNLKTLVAGNPDITQSPSPPPKEGKGKKALNALYGLIGWAIIYTSYGTVGADIGTKMLSLK</sequence>
<dbReference type="Proteomes" id="UP001180020">
    <property type="component" value="Unassembled WGS sequence"/>
</dbReference>
<keyword evidence="2" id="KW-0433">Leucine-rich repeat</keyword>
<protein>
    <recommendedName>
        <fullName evidence="4">Malectin-like domain-containing protein</fullName>
    </recommendedName>
</protein>
<name>A0AAV9CDX6_ACOCL</name>
<dbReference type="PANTHER" id="PTHR45631">
    <property type="entry name" value="OS07G0107800 PROTEIN-RELATED"/>
    <property type="match status" value="1"/>
</dbReference>
<keyword evidence="6" id="KW-1185">Reference proteome</keyword>
<dbReference type="SUPFAM" id="SSF52058">
    <property type="entry name" value="L domain-like"/>
    <property type="match status" value="1"/>
</dbReference>
<comment type="caution">
    <text evidence="5">The sequence shown here is derived from an EMBL/GenBank/DDBJ whole genome shotgun (WGS) entry which is preliminary data.</text>
</comment>
<evidence type="ECO:0000259" key="4">
    <source>
        <dbReference type="Pfam" id="PF12819"/>
    </source>
</evidence>
<evidence type="ECO:0000313" key="5">
    <source>
        <dbReference type="EMBL" id="KAK1286964.1"/>
    </source>
</evidence>
<dbReference type="AlphaFoldDB" id="A0AAV9CDX6"/>
<comment type="subcellular location">
    <subcellularLocation>
        <location evidence="1">Membrane</location>
        <topology evidence="1">Single-pass membrane protein</topology>
    </subcellularLocation>
</comment>
<feature type="domain" description="Malectin-like" evidence="4">
    <location>
        <begin position="1"/>
        <end position="75"/>
    </location>
</feature>
<evidence type="ECO:0000256" key="2">
    <source>
        <dbReference type="ARBA" id="ARBA00022614"/>
    </source>
</evidence>
<dbReference type="Gene3D" id="3.80.10.10">
    <property type="entry name" value="Ribonuclease Inhibitor"/>
    <property type="match status" value="1"/>
</dbReference>
<evidence type="ECO:0000313" key="6">
    <source>
        <dbReference type="Proteomes" id="UP001180020"/>
    </source>
</evidence>
<dbReference type="InterPro" id="IPR032675">
    <property type="entry name" value="LRR_dom_sf"/>
</dbReference>
<reference evidence="5" key="1">
    <citation type="journal article" date="2023" name="Nat. Commun.">
        <title>Diploid and tetraploid genomes of Acorus and the evolution of monocots.</title>
        <authorList>
            <person name="Ma L."/>
            <person name="Liu K.W."/>
            <person name="Li Z."/>
            <person name="Hsiao Y.Y."/>
            <person name="Qi Y."/>
            <person name="Fu T."/>
            <person name="Tang G.D."/>
            <person name="Zhang D."/>
            <person name="Sun W.H."/>
            <person name="Liu D.K."/>
            <person name="Li Y."/>
            <person name="Chen G.Z."/>
            <person name="Liu X.D."/>
            <person name="Liao X.Y."/>
            <person name="Jiang Y.T."/>
            <person name="Yu X."/>
            <person name="Hao Y."/>
            <person name="Huang J."/>
            <person name="Zhao X.W."/>
            <person name="Ke S."/>
            <person name="Chen Y.Y."/>
            <person name="Wu W.L."/>
            <person name="Hsu J.L."/>
            <person name="Lin Y.F."/>
            <person name="Huang M.D."/>
            <person name="Li C.Y."/>
            <person name="Huang L."/>
            <person name="Wang Z.W."/>
            <person name="Zhao X."/>
            <person name="Zhong W.Y."/>
            <person name="Peng D.H."/>
            <person name="Ahmad S."/>
            <person name="Lan S."/>
            <person name="Zhang J.S."/>
            <person name="Tsai W.C."/>
            <person name="Van de Peer Y."/>
            <person name="Liu Z.J."/>
        </authorList>
    </citation>
    <scope>NUCLEOTIDE SEQUENCE</scope>
    <source>
        <strain evidence="5">CP</strain>
    </source>
</reference>
<reference evidence="5" key="2">
    <citation type="submission" date="2023-06" db="EMBL/GenBank/DDBJ databases">
        <authorList>
            <person name="Ma L."/>
            <person name="Liu K.-W."/>
            <person name="Li Z."/>
            <person name="Hsiao Y.-Y."/>
            <person name="Qi Y."/>
            <person name="Fu T."/>
            <person name="Tang G."/>
            <person name="Zhang D."/>
            <person name="Sun W.-H."/>
            <person name="Liu D.-K."/>
            <person name="Li Y."/>
            <person name="Chen G.-Z."/>
            <person name="Liu X.-D."/>
            <person name="Liao X.-Y."/>
            <person name="Jiang Y.-T."/>
            <person name="Yu X."/>
            <person name="Hao Y."/>
            <person name="Huang J."/>
            <person name="Zhao X.-W."/>
            <person name="Ke S."/>
            <person name="Chen Y.-Y."/>
            <person name="Wu W.-L."/>
            <person name="Hsu J.-L."/>
            <person name="Lin Y.-F."/>
            <person name="Huang M.-D."/>
            <person name="Li C.-Y."/>
            <person name="Huang L."/>
            <person name="Wang Z.-W."/>
            <person name="Zhao X."/>
            <person name="Zhong W.-Y."/>
            <person name="Peng D.-H."/>
            <person name="Ahmad S."/>
            <person name="Lan S."/>
            <person name="Zhang J.-S."/>
            <person name="Tsai W.-C."/>
            <person name="Van De Peer Y."/>
            <person name="Liu Z.-J."/>
        </authorList>
    </citation>
    <scope>NUCLEOTIDE SEQUENCE</scope>
    <source>
        <strain evidence="5">CP</strain>
        <tissue evidence="5">Leaves</tissue>
    </source>
</reference>
<accession>A0AAV9CDX6</accession>
<evidence type="ECO:0000256" key="3">
    <source>
        <dbReference type="ARBA" id="ARBA00022737"/>
    </source>
</evidence>
<dbReference type="Pfam" id="PF12799">
    <property type="entry name" value="LRR_4"/>
    <property type="match status" value="1"/>
</dbReference>
<dbReference type="InterPro" id="IPR024788">
    <property type="entry name" value="Malectin-like_Carb-bd_dom"/>
</dbReference>
<dbReference type="Pfam" id="PF12819">
    <property type="entry name" value="Malectin_like"/>
    <property type="match status" value="1"/>
</dbReference>
<gene>
    <name evidence="5" type="ORF">QJS10_CPB20g00831</name>
</gene>
<evidence type="ECO:0000256" key="1">
    <source>
        <dbReference type="ARBA" id="ARBA00004167"/>
    </source>
</evidence>
<dbReference type="GO" id="GO:0016020">
    <property type="term" value="C:membrane"/>
    <property type="evidence" value="ECO:0007669"/>
    <property type="project" value="UniProtKB-SubCell"/>
</dbReference>
<organism evidence="5 6">
    <name type="scientific">Acorus calamus</name>
    <name type="common">Sweet flag</name>
    <dbReference type="NCBI Taxonomy" id="4465"/>
    <lineage>
        <taxon>Eukaryota</taxon>
        <taxon>Viridiplantae</taxon>
        <taxon>Streptophyta</taxon>
        <taxon>Embryophyta</taxon>
        <taxon>Tracheophyta</taxon>
        <taxon>Spermatophyta</taxon>
        <taxon>Magnoliopsida</taxon>
        <taxon>Liliopsida</taxon>
        <taxon>Acoraceae</taxon>
        <taxon>Acorus</taxon>
    </lineage>
</organism>
<dbReference type="EMBL" id="JAUJYO010000020">
    <property type="protein sequence ID" value="KAK1286964.1"/>
    <property type="molecule type" value="Genomic_DNA"/>
</dbReference>
<dbReference type="PANTHER" id="PTHR45631:SF44">
    <property type="entry name" value="CARBOHYDRATE-BINDING PROTEIN OF THE ER PROTEIN"/>
    <property type="match status" value="1"/>
</dbReference>
<proteinExistence type="predicted"/>
<keyword evidence="3" id="KW-0677">Repeat</keyword>